<accession>A0A3N6PTL2</accession>
<dbReference type="GO" id="GO:0003676">
    <property type="term" value="F:nucleic acid binding"/>
    <property type="evidence" value="ECO:0007669"/>
    <property type="project" value="InterPro"/>
</dbReference>
<protein>
    <recommendedName>
        <fullName evidence="1">Tc1-like transposase DDE domain-containing protein</fullName>
    </recommendedName>
</protein>
<feature type="domain" description="Tc1-like transposase DDE" evidence="1">
    <location>
        <begin position="1"/>
        <end position="58"/>
    </location>
</feature>
<dbReference type="PANTHER" id="PTHR46564:SF1">
    <property type="entry name" value="TRANSPOSASE"/>
    <property type="match status" value="1"/>
</dbReference>
<evidence type="ECO:0000259" key="1">
    <source>
        <dbReference type="Pfam" id="PF13358"/>
    </source>
</evidence>
<keyword evidence="3" id="KW-1185">Reference proteome</keyword>
<organism evidence="2 3">
    <name type="scientific">Okeania hirsuta</name>
    <dbReference type="NCBI Taxonomy" id="1458930"/>
    <lineage>
        <taxon>Bacteria</taxon>
        <taxon>Bacillati</taxon>
        <taxon>Cyanobacteriota</taxon>
        <taxon>Cyanophyceae</taxon>
        <taxon>Oscillatoriophycideae</taxon>
        <taxon>Oscillatoriales</taxon>
        <taxon>Microcoleaceae</taxon>
        <taxon>Okeania</taxon>
    </lineage>
</organism>
<proteinExistence type="predicted"/>
<dbReference type="InterPro" id="IPR036397">
    <property type="entry name" value="RNaseH_sf"/>
</dbReference>
<gene>
    <name evidence="2" type="ORF">D5R40_03585</name>
</gene>
<sequence length="66" mass="7622">MDNAPIHRKTLIKELVNGQGHEVIFLPKYSPGLNYIEHDFGALKKKRMYEGKDKSIDDIIRDYCAS</sequence>
<reference evidence="2 3" key="1">
    <citation type="journal article" date="2018" name="ACS Chem. Biol.">
        <title>Ketoreductase domain dysfunction expands chemodiversity: malyngamide biosynthesis in the cyanobacterium Okeania hirsuta.</title>
        <authorList>
            <person name="Moss N.A."/>
            <person name="Leao T."/>
            <person name="Rankin M."/>
            <person name="McCullough T.M."/>
            <person name="Qu P."/>
            <person name="Korobeynikov A."/>
            <person name="Smith J.L."/>
            <person name="Gerwick L."/>
            <person name="Gerwick W.H."/>
        </authorList>
    </citation>
    <scope>NUCLEOTIDE SEQUENCE [LARGE SCALE GENOMIC DNA]</scope>
    <source>
        <strain evidence="2 3">PAB10Feb10-1</strain>
    </source>
</reference>
<dbReference type="AlphaFoldDB" id="A0A3N6PTL2"/>
<dbReference type="PANTHER" id="PTHR46564">
    <property type="entry name" value="TRANSPOSASE"/>
    <property type="match status" value="1"/>
</dbReference>
<dbReference type="OrthoDB" id="427021at2"/>
<dbReference type="Pfam" id="PF13358">
    <property type="entry name" value="DDE_3"/>
    <property type="match status" value="1"/>
</dbReference>
<comment type="caution">
    <text evidence="2">The sequence shown here is derived from an EMBL/GenBank/DDBJ whole genome shotgun (WGS) entry which is preliminary data.</text>
</comment>
<evidence type="ECO:0000313" key="3">
    <source>
        <dbReference type="Proteomes" id="UP000269154"/>
    </source>
</evidence>
<name>A0A3N6PTL2_9CYAN</name>
<dbReference type="InterPro" id="IPR038717">
    <property type="entry name" value="Tc1-like_DDE_dom"/>
</dbReference>
<dbReference type="Proteomes" id="UP000269154">
    <property type="component" value="Unassembled WGS sequence"/>
</dbReference>
<dbReference type="EMBL" id="RCBY01000011">
    <property type="protein sequence ID" value="RQH53573.1"/>
    <property type="molecule type" value="Genomic_DNA"/>
</dbReference>
<dbReference type="Gene3D" id="3.30.420.10">
    <property type="entry name" value="Ribonuclease H-like superfamily/Ribonuclease H"/>
    <property type="match status" value="1"/>
</dbReference>
<evidence type="ECO:0000313" key="2">
    <source>
        <dbReference type="EMBL" id="RQH53573.1"/>
    </source>
</evidence>